<name>A0A8H9KVJ2_9MICO</name>
<feature type="compositionally biased region" description="Low complexity" evidence="1">
    <location>
        <begin position="40"/>
        <end position="64"/>
    </location>
</feature>
<dbReference type="RefSeq" id="WP_156971667.1">
    <property type="nucleotide sequence ID" value="NZ_BMEA01000004.1"/>
</dbReference>
<feature type="signal peptide" evidence="2">
    <location>
        <begin position="1"/>
        <end position="34"/>
    </location>
</feature>
<comment type="caution">
    <text evidence="3">The sequence shown here is derived from an EMBL/GenBank/DDBJ whole genome shotgun (WGS) entry which is preliminary data.</text>
</comment>
<evidence type="ECO:0000256" key="2">
    <source>
        <dbReference type="SAM" id="SignalP"/>
    </source>
</evidence>
<gene>
    <name evidence="3" type="ORF">GCM10011314_31570</name>
</gene>
<evidence type="ECO:0000313" key="4">
    <source>
        <dbReference type="Proteomes" id="UP000628079"/>
    </source>
</evidence>
<protein>
    <recommendedName>
        <fullName evidence="5">Peptidase MA-like domain-containing protein</fullName>
    </recommendedName>
</protein>
<keyword evidence="2" id="KW-0732">Signal</keyword>
<feature type="region of interest" description="Disordered" evidence="1">
    <location>
        <begin position="40"/>
        <end position="94"/>
    </location>
</feature>
<reference evidence="3" key="1">
    <citation type="journal article" date="2014" name="Int. J. Syst. Evol. Microbiol.">
        <title>Complete genome sequence of Corynebacterium casei LMG S-19264T (=DSM 44701T), isolated from a smear-ripened cheese.</title>
        <authorList>
            <consortium name="US DOE Joint Genome Institute (JGI-PGF)"/>
            <person name="Walter F."/>
            <person name="Albersmeier A."/>
            <person name="Kalinowski J."/>
            <person name="Ruckert C."/>
        </authorList>
    </citation>
    <scope>NUCLEOTIDE SEQUENCE</scope>
    <source>
        <strain evidence="3">CGMCC 1.10749</strain>
    </source>
</reference>
<dbReference type="EMBL" id="BMEA01000004">
    <property type="protein sequence ID" value="GGB89397.1"/>
    <property type="molecule type" value="Genomic_DNA"/>
</dbReference>
<sequence>MPPTFPTTGMPCRAPRVRRAAVAVVTALTLPLVAACDGTAPQPSAAPTTAGPTGPETPTAAPSGLPTLTASPPAGSEPSTPLPDARTVRGRASTVTGTVDEATLTAYAAMADRAVAEVSTRWTRTWPRRVSVVAPKDATQFREQVGRADDLSQVAAITDGPIGPDGRATADRIVVNPDAFARLTAEGRQFVLTHESTHVAVRSSLAGVAPLWLVEGYADHVGYSASDRRVTELAAPLLEKVADGGGPKRLPTQGDLDPARGEIAPGYLASWLAVELIARRHGEPALRRFYEASTVDGSPAQADTAMDRAFRDVLGTSRADFTKAWLSDLNRLAAPK</sequence>
<evidence type="ECO:0000313" key="3">
    <source>
        <dbReference type="EMBL" id="GGB89397.1"/>
    </source>
</evidence>
<dbReference type="AlphaFoldDB" id="A0A8H9KVJ2"/>
<reference evidence="3" key="2">
    <citation type="submission" date="2020-09" db="EMBL/GenBank/DDBJ databases">
        <authorList>
            <person name="Sun Q."/>
            <person name="Zhou Y."/>
        </authorList>
    </citation>
    <scope>NUCLEOTIDE SEQUENCE</scope>
    <source>
        <strain evidence="3">CGMCC 1.10749</strain>
    </source>
</reference>
<evidence type="ECO:0008006" key="5">
    <source>
        <dbReference type="Google" id="ProtNLM"/>
    </source>
</evidence>
<feature type="chain" id="PRO_5039434696" description="Peptidase MA-like domain-containing protein" evidence="2">
    <location>
        <begin position="35"/>
        <end position="336"/>
    </location>
</feature>
<organism evidence="3 4">
    <name type="scientific">Knoellia flava</name>
    <dbReference type="NCBI Taxonomy" id="913969"/>
    <lineage>
        <taxon>Bacteria</taxon>
        <taxon>Bacillati</taxon>
        <taxon>Actinomycetota</taxon>
        <taxon>Actinomycetes</taxon>
        <taxon>Micrococcales</taxon>
        <taxon>Intrasporangiaceae</taxon>
        <taxon>Knoellia</taxon>
    </lineage>
</organism>
<dbReference type="Proteomes" id="UP000628079">
    <property type="component" value="Unassembled WGS sequence"/>
</dbReference>
<proteinExistence type="predicted"/>
<evidence type="ECO:0000256" key="1">
    <source>
        <dbReference type="SAM" id="MobiDB-lite"/>
    </source>
</evidence>
<accession>A0A8H9KVJ2</accession>